<dbReference type="EMBL" id="JARFPK010000001">
    <property type="protein sequence ID" value="MDF0589581.1"/>
    <property type="molecule type" value="Genomic_DNA"/>
</dbReference>
<dbReference type="Gene3D" id="3.60.15.10">
    <property type="entry name" value="Ribonuclease Z/Hydroxyacylglutathione hydrolase-like"/>
    <property type="match status" value="1"/>
</dbReference>
<sequence>MKIEVWTWGTGGPFGRELGTIPERRRRGHTATSIVISDGRAGGATAHYMIDAGAPAVETMIEKGISSPQILFITHPHFDHISDLDRLANSRMRGLMLRGGVRDIEEAKEIFGPLVVVGADECINHPSDGVRARFGYLEGLVSWRSISAYDTWHSVHQNYAGGRETGYVEIYRKGQERSGSNAEMTANMIGEEERATPSTGSESAIRTGRRLPLEFKLLPVRHSKHAPGSSIFVFRFRRSGGGQGVPEDGGGRLGPRNVVISGDFKSMEGWVADSPDLIDPACLVLDSNTIRASGKYHASFEENRSLIDRWTTGGEEVLVLLNHISGFGDYLEGFYDGVPDDRDWQEAVDGYAPKPGVAIKIAEDGSCHRII</sequence>
<name>A0ABT5X4G5_9EURY</name>
<gene>
    <name evidence="2" type="ORF">P0O15_00090</name>
</gene>
<keyword evidence="3" id="KW-1185">Reference proteome</keyword>
<dbReference type="InterPro" id="IPR001279">
    <property type="entry name" value="Metallo-B-lactamas"/>
</dbReference>
<dbReference type="InterPro" id="IPR036866">
    <property type="entry name" value="RibonucZ/Hydroxyglut_hydro"/>
</dbReference>
<dbReference type="SUPFAM" id="SSF56281">
    <property type="entry name" value="Metallo-hydrolase/oxidoreductase"/>
    <property type="match status" value="1"/>
</dbReference>
<dbReference type="Proteomes" id="UP001220010">
    <property type="component" value="Unassembled WGS sequence"/>
</dbReference>
<evidence type="ECO:0000313" key="2">
    <source>
        <dbReference type="EMBL" id="MDF0589581.1"/>
    </source>
</evidence>
<dbReference type="Pfam" id="PF00753">
    <property type="entry name" value="Lactamase_B"/>
    <property type="match status" value="1"/>
</dbReference>
<evidence type="ECO:0000313" key="3">
    <source>
        <dbReference type="Proteomes" id="UP001220010"/>
    </source>
</evidence>
<reference evidence="2 3" key="1">
    <citation type="submission" date="2023-03" db="EMBL/GenBank/DDBJ databases">
        <title>WGS of Methanotrichaceae archaeon Mx.</title>
        <authorList>
            <person name="Sorokin D.Y."/>
            <person name="Merkel A.Y."/>
        </authorList>
    </citation>
    <scope>NUCLEOTIDE SEQUENCE [LARGE SCALE GENOMIC DNA]</scope>
    <source>
        <strain evidence="2 3">Mx</strain>
    </source>
</reference>
<organism evidence="2 3">
    <name type="scientific">Candidatus Methanocrinis natronophilus</name>
    <dbReference type="NCBI Taxonomy" id="3033396"/>
    <lineage>
        <taxon>Archaea</taxon>
        <taxon>Methanobacteriati</taxon>
        <taxon>Methanobacteriota</taxon>
        <taxon>Stenosarchaea group</taxon>
        <taxon>Methanomicrobia</taxon>
        <taxon>Methanotrichales</taxon>
        <taxon>Methanotrichaceae</taxon>
        <taxon>Methanocrinis</taxon>
    </lineage>
</organism>
<protein>
    <submittedName>
        <fullName evidence="2">MBL fold metallo-hydrolase</fullName>
    </submittedName>
</protein>
<dbReference type="RefSeq" id="WP_316965343.1">
    <property type="nucleotide sequence ID" value="NZ_JARFPK010000001.1"/>
</dbReference>
<accession>A0ABT5X4G5</accession>
<comment type="caution">
    <text evidence="2">The sequence shown here is derived from an EMBL/GenBank/DDBJ whole genome shotgun (WGS) entry which is preliminary data.</text>
</comment>
<proteinExistence type="predicted"/>
<feature type="domain" description="Metallo-beta-lactamase" evidence="1">
    <location>
        <begin position="43"/>
        <end position="89"/>
    </location>
</feature>
<evidence type="ECO:0000259" key="1">
    <source>
        <dbReference type="Pfam" id="PF00753"/>
    </source>
</evidence>